<feature type="signal peptide" evidence="12">
    <location>
        <begin position="1"/>
        <end position="19"/>
    </location>
</feature>
<dbReference type="Pfam" id="PF00560">
    <property type="entry name" value="LRR_1"/>
    <property type="match status" value="7"/>
</dbReference>
<evidence type="ECO:0000313" key="15">
    <source>
        <dbReference type="Proteomes" id="UP000077755"/>
    </source>
</evidence>
<accession>A0AAF0Y2V5</accession>
<name>A0AAF0Y2V5_DAUCS</name>
<dbReference type="InterPro" id="IPR003591">
    <property type="entry name" value="Leu-rich_rpt_typical-subtyp"/>
</dbReference>
<sequence length="892" mass="99219">MKMQKYICLLLVCALGVLAKLEFGCGSIAGGYLHGTCIESEKQALLVFKETLIHNSNYFSSWVGDDCCAWHGIGCDNITNHVTQLELRNGNIGGKIHPSLLNLKYLTHLDLSYNSFDGIQIPEFFGSFKDLIYLNLGHSNFEGSVPHHLGNLSNLQYLDLSEDSLDPKLRMDSIRWLSKLSFAEHLDLSGVNLSRATDWFSSLNMLSTSISVLGLSKCDLPDNIPRRLPFMNLTSLVSFDLSENYLSSSFPLWVLNNTNLAHLYLGYCNFDGLIPESLRSLSALSVLDLTVNSFQGPIPHSITNLTSLSELYFTDNKLSGSISPEMGNLTELTDLSMWLNSFKGSLPETFCQLKKLKSLNVGKNRLTGNIPECIGKLSNLNELILVENSWEGFVTEHHFINLTKLDVLGISSDSELILNTSSEWVPLFQLTYLYMYSFKVGPKFPHWLLTQRKIEALKLLNASISDTIPIDWFLSLFSNSPSVDLSNNDIYGDQLSLISRAPNGLAALILSNNRLSGEFPAFLCNQTTLRTLALSNNNFSGELPQCLRNLTELIELDLMNNSLSGKIPSLGFLGDLQYINLHNNKFQGKFPLSFQNLTWLFVLDVGKNNLSDVLPTWSAEQLPNLKYLILRSNNFYGEIPLQLCQQSTLEVLNFADNQITGNIPACFGNFSAMVTGDISPNHLDYWGSVQMMDSMKGYEQVYTSTLQFLFSIDLSNNKISGEIPKEVMDLQGLLNLNLAGNHITGKIPDEIGKLKNLIFLDLSRNELHGPIPQSLSYLNFLSQLNLSFNDLSGRIPSGNQLQTLNDPSIFAGNELLCGLPILKPCATNTNSHNVKDGHNEGDTGSVSDDELMWFFAALGPGFSVGLLGFFAAFRFSDIGIHTSILVNRFLRK</sequence>
<evidence type="ECO:0000256" key="3">
    <source>
        <dbReference type="ARBA" id="ARBA00022475"/>
    </source>
</evidence>
<proteinExistence type="inferred from homology"/>
<dbReference type="PANTHER" id="PTHR48063:SF112">
    <property type="entry name" value="RECEPTOR LIKE PROTEIN 30-LIKE"/>
    <property type="match status" value="1"/>
</dbReference>
<evidence type="ECO:0000256" key="12">
    <source>
        <dbReference type="SAM" id="SignalP"/>
    </source>
</evidence>
<evidence type="ECO:0000256" key="7">
    <source>
        <dbReference type="ARBA" id="ARBA00022737"/>
    </source>
</evidence>
<reference evidence="14" key="1">
    <citation type="journal article" date="2016" name="Nat. Genet.">
        <title>A high-quality carrot genome assembly provides new insights into carotenoid accumulation and asterid genome evolution.</title>
        <authorList>
            <person name="Iorizzo M."/>
            <person name="Ellison S."/>
            <person name="Senalik D."/>
            <person name="Zeng P."/>
            <person name="Satapoomin P."/>
            <person name="Huang J."/>
            <person name="Bowman M."/>
            <person name="Iovene M."/>
            <person name="Sanseverino W."/>
            <person name="Cavagnaro P."/>
            <person name="Yildiz M."/>
            <person name="Macko-Podgorni A."/>
            <person name="Moranska E."/>
            <person name="Grzebelus E."/>
            <person name="Grzebelus D."/>
            <person name="Ashrafi H."/>
            <person name="Zheng Z."/>
            <person name="Cheng S."/>
            <person name="Spooner D."/>
            <person name="Van Deynze A."/>
            <person name="Simon P."/>
        </authorList>
    </citation>
    <scope>NUCLEOTIDE SEQUENCE</scope>
    <source>
        <tissue evidence="14">Leaf</tissue>
    </source>
</reference>
<dbReference type="AlphaFoldDB" id="A0AAF0Y2V5"/>
<feature type="transmembrane region" description="Helical" evidence="11">
    <location>
        <begin position="851"/>
        <end position="873"/>
    </location>
</feature>
<dbReference type="InterPro" id="IPR013210">
    <property type="entry name" value="LRR_N_plant-typ"/>
</dbReference>
<keyword evidence="10" id="KW-0325">Glycoprotein</keyword>
<dbReference type="FunFam" id="3.80.10.10:FF:000041">
    <property type="entry name" value="LRR receptor-like serine/threonine-protein kinase ERECTA"/>
    <property type="match status" value="2"/>
</dbReference>
<evidence type="ECO:0000256" key="1">
    <source>
        <dbReference type="ARBA" id="ARBA00004251"/>
    </source>
</evidence>
<keyword evidence="3" id="KW-1003">Cell membrane</keyword>
<evidence type="ECO:0000256" key="10">
    <source>
        <dbReference type="ARBA" id="ARBA00023180"/>
    </source>
</evidence>
<dbReference type="InterPro" id="IPR032675">
    <property type="entry name" value="LRR_dom_sf"/>
</dbReference>
<dbReference type="InterPro" id="IPR001611">
    <property type="entry name" value="Leu-rich_rpt"/>
</dbReference>
<feature type="chain" id="PRO_5042158534" description="Leucine-rich repeat-containing N-terminal plant-type domain-containing protein" evidence="12">
    <location>
        <begin position="20"/>
        <end position="892"/>
    </location>
</feature>
<evidence type="ECO:0000256" key="2">
    <source>
        <dbReference type="ARBA" id="ARBA00009592"/>
    </source>
</evidence>
<dbReference type="EMBL" id="CP093351">
    <property type="protein sequence ID" value="WOH16426.1"/>
    <property type="molecule type" value="Genomic_DNA"/>
</dbReference>
<gene>
    <name evidence="14" type="ORF">DCAR_0935979</name>
</gene>
<dbReference type="Proteomes" id="UP000077755">
    <property type="component" value="Chromosome 9"/>
</dbReference>
<keyword evidence="5 11" id="KW-0812">Transmembrane</keyword>
<dbReference type="Gene3D" id="3.80.10.10">
    <property type="entry name" value="Ribonuclease Inhibitor"/>
    <property type="match status" value="3"/>
</dbReference>
<evidence type="ECO:0000256" key="11">
    <source>
        <dbReference type="SAM" id="Phobius"/>
    </source>
</evidence>
<reference evidence="14" key="2">
    <citation type="submission" date="2022-03" db="EMBL/GenBank/DDBJ databases">
        <title>Draft title - Genomic analysis of global carrot germplasm unveils the trajectory of domestication and the origin of high carotenoid orange carrot.</title>
        <authorList>
            <person name="Iorizzo M."/>
            <person name="Ellison S."/>
            <person name="Senalik D."/>
            <person name="Macko-Podgorni A."/>
            <person name="Grzebelus D."/>
            <person name="Bostan H."/>
            <person name="Rolling W."/>
            <person name="Curaba J."/>
            <person name="Simon P."/>
        </authorList>
    </citation>
    <scope>NUCLEOTIDE SEQUENCE</scope>
    <source>
        <tissue evidence="14">Leaf</tissue>
    </source>
</reference>
<keyword evidence="4" id="KW-0433">Leucine-rich repeat</keyword>
<dbReference type="GO" id="GO:0009653">
    <property type="term" value="P:anatomical structure morphogenesis"/>
    <property type="evidence" value="ECO:0007669"/>
    <property type="project" value="UniProtKB-ARBA"/>
</dbReference>
<comment type="subcellular location">
    <subcellularLocation>
        <location evidence="1">Cell membrane</location>
        <topology evidence="1">Single-pass type I membrane protein</topology>
    </subcellularLocation>
</comment>
<evidence type="ECO:0000259" key="13">
    <source>
        <dbReference type="Pfam" id="PF08263"/>
    </source>
</evidence>
<keyword evidence="6 12" id="KW-0732">Signal</keyword>
<dbReference type="SMART" id="SM00369">
    <property type="entry name" value="LRR_TYP"/>
    <property type="match status" value="7"/>
</dbReference>
<dbReference type="FunFam" id="3.80.10.10:FF:000095">
    <property type="entry name" value="LRR receptor-like serine/threonine-protein kinase GSO1"/>
    <property type="match status" value="1"/>
</dbReference>
<dbReference type="InterPro" id="IPR046956">
    <property type="entry name" value="RLP23-like"/>
</dbReference>
<dbReference type="Pfam" id="PF13855">
    <property type="entry name" value="LRR_8"/>
    <property type="match status" value="2"/>
</dbReference>
<keyword evidence="8 11" id="KW-1133">Transmembrane helix</keyword>
<evidence type="ECO:0000256" key="6">
    <source>
        <dbReference type="ARBA" id="ARBA00022729"/>
    </source>
</evidence>
<keyword evidence="15" id="KW-1185">Reference proteome</keyword>
<dbReference type="PANTHER" id="PTHR48063">
    <property type="entry name" value="LRR RECEPTOR-LIKE KINASE"/>
    <property type="match status" value="1"/>
</dbReference>
<dbReference type="GO" id="GO:0051707">
    <property type="term" value="P:response to other organism"/>
    <property type="evidence" value="ECO:0007669"/>
    <property type="project" value="UniProtKB-ARBA"/>
</dbReference>
<organism evidence="14 15">
    <name type="scientific">Daucus carota subsp. sativus</name>
    <name type="common">Carrot</name>
    <dbReference type="NCBI Taxonomy" id="79200"/>
    <lineage>
        <taxon>Eukaryota</taxon>
        <taxon>Viridiplantae</taxon>
        <taxon>Streptophyta</taxon>
        <taxon>Embryophyta</taxon>
        <taxon>Tracheophyta</taxon>
        <taxon>Spermatophyta</taxon>
        <taxon>Magnoliopsida</taxon>
        <taxon>eudicotyledons</taxon>
        <taxon>Gunneridae</taxon>
        <taxon>Pentapetalae</taxon>
        <taxon>asterids</taxon>
        <taxon>campanulids</taxon>
        <taxon>Apiales</taxon>
        <taxon>Apiaceae</taxon>
        <taxon>Apioideae</taxon>
        <taxon>Scandiceae</taxon>
        <taxon>Daucinae</taxon>
        <taxon>Daucus</taxon>
        <taxon>Daucus sect. Daucus</taxon>
    </lineage>
</organism>
<evidence type="ECO:0000313" key="14">
    <source>
        <dbReference type="EMBL" id="WOH16426.1"/>
    </source>
</evidence>
<dbReference type="GO" id="GO:0005886">
    <property type="term" value="C:plasma membrane"/>
    <property type="evidence" value="ECO:0007669"/>
    <property type="project" value="UniProtKB-SubCell"/>
</dbReference>
<dbReference type="FunFam" id="3.80.10.10:FF:000111">
    <property type="entry name" value="LRR receptor-like serine/threonine-protein kinase ERECTA"/>
    <property type="match status" value="1"/>
</dbReference>
<protein>
    <recommendedName>
        <fullName evidence="13">Leucine-rich repeat-containing N-terminal plant-type domain-containing protein</fullName>
    </recommendedName>
</protein>
<dbReference type="Pfam" id="PF08263">
    <property type="entry name" value="LRRNT_2"/>
    <property type="match status" value="1"/>
</dbReference>
<feature type="domain" description="Leucine-rich repeat-containing N-terminal plant-type" evidence="13">
    <location>
        <begin position="39"/>
        <end position="76"/>
    </location>
</feature>
<dbReference type="GO" id="GO:0099402">
    <property type="term" value="P:plant organ development"/>
    <property type="evidence" value="ECO:0007669"/>
    <property type="project" value="UniProtKB-ARBA"/>
</dbReference>
<comment type="similarity">
    <text evidence="2">Belongs to the RLP family.</text>
</comment>
<keyword evidence="9 11" id="KW-0472">Membrane</keyword>
<evidence type="ECO:0000256" key="4">
    <source>
        <dbReference type="ARBA" id="ARBA00022614"/>
    </source>
</evidence>
<keyword evidence="7" id="KW-0677">Repeat</keyword>
<evidence type="ECO:0000256" key="9">
    <source>
        <dbReference type="ARBA" id="ARBA00023136"/>
    </source>
</evidence>
<evidence type="ECO:0000256" key="5">
    <source>
        <dbReference type="ARBA" id="ARBA00022692"/>
    </source>
</evidence>
<dbReference type="FunFam" id="3.80.10.10:FF:000400">
    <property type="entry name" value="Nuclear pore complex protein NUP107"/>
    <property type="match status" value="1"/>
</dbReference>
<dbReference type="GO" id="GO:0006952">
    <property type="term" value="P:defense response"/>
    <property type="evidence" value="ECO:0007669"/>
    <property type="project" value="UniProtKB-ARBA"/>
</dbReference>
<evidence type="ECO:0000256" key="8">
    <source>
        <dbReference type="ARBA" id="ARBA00022989"/>
    </source>
</evidence>
<dbReference type="SUPFAM" id="SSF52058">
    <property type="entry name" value="L domain-like"/>
    <property type="match status" value="2"/>
</dbReference>